<evidence type="ECO:0000259" key="2">
    <source>
        <dbReference type="Pfam" id="PF21447"/>
    </source>
</evidence>
<accession>A0A2J6X8F6</accession>
<gene>
    <name evidence="3" type="ORF">C0184_05295</name>
</gene>
<dbReference type="Proteomes" id="UP000243376">
    <property type="component" value="Unassembled WGS sequence"/>
</dbReference>
<feature type="non-terminal residue" evidence="3">
    <location>
        <position position="251"/>
    </location>
</feature>
<feature type="domain" description="Ppx/GppA phosphatase C-terminal" evidence="2">
    <location>
        <begin position="10"/>
        <end position="176"/>
    </location>
</feature>
<dbReference type="PANTHER" id="PTHR30005:SF0">
    <property type="entry name" value="RETROGRADE REGULATION PROTEIN 2"/>
    <property type="match status" value="1"/>
</dbReference>
<dbReference type="PANTHER" id="PTHR30005">
    <property type="entry name" value="EXOPOLYPHOSPHATASE"/>
    <property type="match status" value="1"/>
</dbReference>
<dbReference type="InterPro" id="IPR050273">
    <property type="entry name" value="GppA/Ppx_hydrolase"/>
</dbReference>
<comment type="similarity">
    <text evidence="1">Belongs to the GppA/Ppx family.</text>
</comment>
<dbReference type="EMBL" id="PNIQ01000348">
    <property type="protein sequence ID" value="PMP83441.1"/>
    <property type="molecule type" value="Genomic_DNA"/>
</dbReference>
<sequence>MAASTLTDYVEQLLVAYRVDRAHARQVANHALTLFDALSVSHMWSARARSLVEAGALLHNVGLTTDPPEHHLVGRDIILRHDLGDETAQAIIAAIVALHRRKPRARIEPTILCLNKRYRELALQLAAIVRVADGFDYSQSQTTQLQVTAQHGRLSLIASGPHAAVDSERALTKADLWERVIGPRPEVVVQSGGSVVEPVGGEDEPTDLLPLWYTSGDVPFAELGRVMLRRHTRRLQQTVRAVEADKTIEAV</sequence>
<dbReference type="InterPro" id="IPR003607">
    <property type="entry name" value="HD/PDEase_dom"/>
</dbReference>
<name>A0A2J6X8F6_9CHLR</name>
<proteinExistence type="inferred from homology"/>
<dbReference type="Pfam" id="PF21447">
    <property type="entry name" value="Ppx-GppA_III"/>
    <property type="match status" value="1"/>
</dbReference>
<dbReference type="AlphaFoldDB" id="A0A2J6X8F6"/>
<comment type="caution">
    <text evidence="3">The sequence shown here is derived from an EMBL/GenBank/DDBJ whole genome shotgun (WGS) entry which is preliminary data.</text>
</comment>
<organism evidence="3 4">
    <name type="scientific">Chloroflexus aggregans</name>
    <dbReference type="NCBI Taxonomy" id="152260"/>
    <lineage>
        <taxon>Bacteria</taxon>
        <taxon>Bacillati</taxon>
        <taxon>Chloroflexota</taxon>
        <taxon>Chloroflexia</taxon>
        <taxon>Chloroflexales</taxon>
        <taxon>Chloroflexineae</taxon>
        <taxon>Chloroflexaceae</taxon>
        <taxon>Chloroflexus</taxon>
    </lineage>
</organism>
<evidence type="ECO:0000256" key="1">
    <source>
        <dbReference type="ARBA" id="ARBA00007125"/>
    </source>
</evidence>
<dbReference type="InterPro" id="IPR048950">
    <property type="entry name" value="Ppx_GppA_C"/>
</dbReference>
<dbReference type="CDD" id="cd00077">
    <property type="entry name" value="HDc"/>
    <property type="match status" value="1"/>
</dbReference>
<dbReference type="Gene3D" id="1.10.3210.10">
    <property type="entry name" value="Hypothetical protein af1432"/>
    <property type="match status" value="1"/>
</dbReference>
<evidence type="ECO:0000313" key="4">
    <source>
        <dbReference type="Proteomes" id="UP000243376"/>
    </source>
</evidence>
<dbReference type="SUPFAM" id="SSF109604">
    <property type="entry name" value="HD-domain/PDEase-like"/>
    <property type="match status" value="1"/>
</dbReference>
<evidence type="ECO:0000313" key="3">
    <source>
        <dbReference type="EMBL" id="PMP83441.1"/>
    </source>
</evidence>
<reference evidence="3 4" key="1">
    <citation type="submission" date="2018-01" db="EMBL/GenBank/DDBJ databases">
        <title>Metagenomic assembled genomes from two thermal pools in the Uzon Caldera, Kamchatka, Russia.</title>
        <authorList>
            <person name="Wilkins L."/>
            <person name="Ettinger C."/>
        </authorList>
    </citation>
    <scope>NUCLEOTIDE SEQUENCE [LARGE SCALE GENOMIC DNA]</scope>
    <source>
        <strain evidence="3">ZAV-02</strain>
    </source>
</reference>
<protein>
    <recommendedName>
        <fullName evidence="2">Ppx/GppA phosphatase C-terminal domain-containing protein</fullName>
    </recommendedName>
</protein>